<evidence type="ECO:0000313" key="8">
    <source>
        <dbReference type="EMBL" id="PLC48654.1"/>
    </source>
</evidence>
<gene>
    <name evidence="8" type="ORF">CR159_16860</name>
</gene>
<evidence type="ECO:0000256" key="5">
    <source>
        <dbReference type="ARBA" id="ARBA00022989"/>
    </source>
</evidence>
<keyword evidence="5 7" id="KW-1133">Transmembrane helix</keyword>
<feature type="transmembrane region" description="Helical" evidence="7">
    <location>
        <begin position="199"/>
        <end position="219"/>
    </location>
</feature>
<evidence type="ECO:0000256" key="4">
    <source>
        <dbReference type="ARBA" id="ARBA00022692"/>
    </source>
</evidence>
<evidence type="ECO:0000256" key="3">
    <source>
        <dbReference type="ARBA" id="ARBA00022475"/>
    </source>
</evidence>
<dbReference type="InterPro" id="IPR004776">
    <property type="entry name" value="Mem_transp_PIN-like"/>
</dbReference>
<feature type="transmembrane region" description="Helical" evidence="7">
    <location>
        <begin position="167"/>
        <end position="187"/>
    </location>
</feature>
<keyword evidence="2" id="KW-0813">Transport</keyword>
<feature type="transmembrane region" description="Helical" evidence="7">
    <location>
        <begin position="288"/>
        <end position="308"/>
    </location>
</feature>
<evidence type="ECO:0000256" key="7">
    <source>
        <dbReference type="SAM" id="Phobius"/>
    </source>
</evidence>
<keyword evidence="6 7" id="KW-0472">Membrane</keyword>
<dbReference type="PANTHER" id="PTHR36838">
    <property type="entry name" value="AUXIN EFFLUX CARRIER FAMILY PROTEIN"/>
    <property type="match status" value="1"/>
</dbReference>
<feature type="transmembrane region" description="Helical" evidence="7">
    <location>
        <begin position="256"/>
        <end position="276"/>
    </location>
</feature>
<comment type="caution">
    <text evidence="8">The sequence shown here is derived from an EMBL/GenBank/DDBJ whole genome shotgun (WGS) entry which is preliminary data.</text>
</comment>
<evidence type="ECO:0000256" key="6">
    <source>
        <dbReference type="ARBA" id="ARBA00023136"/>
    </source>
</evidence>
<keyword evidence="3" id="KW-1003">Cell membrane</keyword>
<dbReference type="EMBL" id="PDNW01000017">
    <property type="protein sequence ID" value="PLC48654.1"/>
    <property type="molecule type" value="Genomic_DNA"/>
</dbReference>
<evidence type="ECO:0000313" key="9">
    <source>
        <dbReference type="Proteomes" id="UP000234190"/>
    </source>
</evidence>
<keyword evidence="4 7" id="KW-0812">Transmembrane</keyword>
<dbReference type="OrthoDB" id="3435874at2"/>
<feature type="transmembrane region" description="Helical" evidence="7">
    <location>
        <begin position="96"/>
        <end position="119"/>
    </location>
</feature>
<name>A0A2N4U0V6_9BURK</name>
<dbReference type="AlphaFoldDB" id="A0A2N4U0V6"/>
<proteinExistence type="predicted"/>
<organism evidence="8 9">
    <name type="scientific">Pollutimonas subterranea</name>
    <dbReference type="NCBI Taxonomy" id="2045210"/>
    <lineage>
        <taxon>Bacteria</taxon>
        <taxon>Pseudomonadati</taxon>
        <taxon>Pseudomonadota</taxon>
        <taxon>Betaproteobacteria</taxon>
        <taxon>Burkholderiales</taxon>
        <taxon>Alcaligenaceae</taxon>
        <taxon>Pollutimonas</taxon>
    </lineage>
</organism>
<feature type="transmembrane region" description="Helical" evidence="7">
    <location>
        <begin position="65"/>
        <end position="84"/>
    </location>
</feature>
<sequence length="309" mass="32331">MQQILSVTAPIFMLIGIGFVATRAQLVTREQIRGMGSFVITLALPALIIKGLAERPFHEIVNIEFLLAYAAGSLASFGLGFFVFHKRLKQDISSSAMAGLGMSASNSGFIGYPVAAMVVGPSAALGVAMAIMVETIVIIPMAQALAETGQHSGAPRRVVLLRTARRLTRSPLIIAIATGLALSLLGLRLPLIGTQVIDMLAGASAPVALFVIGGTLYGLKARGLMADITQIAIGKLIAHPIAIFLAFLLVPNMDPGLKTAGLVFASAPMLSIYPILGQRFGLEERCAAALLVSTVLSFATISLLLSLLN</sequence>
<feature type="transmembrane region" description="Helical" evidence="7">
    <location>
        <begin position="125"/>
        <end position="146"/>
    </location>
</feature>
<dbReference type="Pfam" id="PF03547">
    <property type="entry name" value="Mem_trans"/>
    <property type="match status" value="1"/>
</dbReference>
<dbReference type="GO" id="GO:0016020">
    <property type="term" value="C:membrane"/>
    <property type="evidence" value="ECO:0007669"/>
    <property type="project" value="UniProtKB-SubCell"/>
</dbReference>
<accession>A0A2N4U0V6</accession>
<evidence type="ECO:0000256" key="2">
    <source>
        <dbReference type="ARBA" id="ARBA00022448"/>
    </source>
</evidence>
<dbReference type="Proteomes" id="UP000234190">
    <property type="component" value="Unassembled WGS sequence"/>
</dbReference>
<feature type="transmembrane region" description="Helical" evidence="7">
    <location>
        <begin position="34"/>
        <end position="53"/>
    </location>
</feature>
<protein>
    <submittedName>
        <fullName evidence="8">Permease</fullName>
    </submittedName>
</protein>
<dbReference type="GO" id="GO:0055085">
    <property type="term" value="P:transmembrane transport"/>
    <property type="evidence" value="ECO:0007669"/>
    <property type="project" value="InterPro"/>
</dbReference>
<reference evidence="8 9" key="1">
    <citation type="submission" date="2017-10" db="EMBL/GenBank/DDBJ databases">
        <title>Two draft genome sequences of Pusillimonas sp. strains isolated from a nitrate- and radionuclide-contaminated groundwater in Russia.</title>
        <authorList>
            <person name="Grouzdev D.S."/>
            <person name="Tourova T.P."/>
            <person name="Goeva M.A."/>
            <person name="Babich T.L."/>
            <person name="Sokolova D.S."/>
            <person name="Abdullin R."/>
            <person name="Poltaraus A.B."/>
            <person name="Toshchakov S.V."/>
            <person name="Nazina T.N."/>
        </authorList>
    </citation>
    <scope>NUCLEOTIDE SEQUENCE [LARGE SCALE GENOMIC DNA]</scope>
    <source>
        <strain evidence="8 9">JR1/69-3-13</strain>
    </source>
</reference>
<keyword evidence="9" id="KW-1185">Reference proteome</keyword>
<feature type="transmembrane region" description="Helical" evidence="7">
    <location>
        <begin position="231"/>
        <end position="250"/>
    </location>
</feature>
<dbReference type="PANTHER" id="PTHR36838:SF3">
    <property type="entry name" value="TRANSPORTER AUXIN EFFLUX CARRIER EC FAMILY"/>
    <property type="match status" value="1"/>
</dbReference>
<evidence type="ECO:0000256" key="1">
    <source>
        <dbReference type="ARBA" id="ARBA00004141"/>
    </source>
</evidence>
<feature type="transmembrane region" description="Helical" evidence="7">
    <location>
        <begin position="6"/>
        <end position="22"/>
    </location>
</feature>
<dbReference type="RefSeq" id="WP_102075141.1">
    <property type="nucleotide sequence ID" value="NZ_PDNW01000017.1"/>
</dbReference>
<comment type="subcellular location">
    <subcellularLocation>
        <location evidence="1">Membrane</location>
        <topology evidence="1">Multi-pass membrane protein</topology>
    </subcellularLocation>
</comment>